<feature type="region of interest" description="Disordered" evidence="2">
    <location>
        <begin position="288"/>
        <end position="327"/>
    </location>
</feature>
<dbReference type="OrthoDB" id="3240300at2"/>
<proteinExistence type="predicted"/>
<gene>
    <name evidence="4" type="ORF">CRD59_03950</name>
</gene>
<dbReference type="Proteomes" id="UP000252345">
    <property type="component" value="Unassembled WGS sequence"/>
</dbReference>
<organism evidence="4 5">
    <name type="scientific">Bifidobacterium xylocopae</name>
    <dbReference type="NCBI Taxonomy" id="2493119"/>
    <lineage>
        <taxon>Bacteria</taxon>
        <taxon>Bacillati</taxon>
        <taxon>Actinomycetota</taxon>
        <taxon>Actinomycetes</taxon>
        <taxon>Bifidobacteriales</taxon>
        <taxon>Bifidobacteriaceae</taxon>
        <taxon>Bifidobacterium</taxon>
    </lineage>
</organism>
<reference evidence="4 5" key="1">
    <citation type="submission" date="2017-10" db="EMBL/GenBank/DDBJ databases">
        <title>Bifidobacterium xylocopum sp. nov. and Bifidobacterium aemilianum sp. nov., from the carpenter bee (Xylocopa violacea) digestive tract.</title>
        <authorList>
            <person name="Alberoni D."/>
            <person name="Baffoni L."/>
            <person name="Di Gioia D."/>
            <person name="Gaggia F."/>
            <person name="Biavati B."/>
        </authorList>
    </citation>
    <scope>NUCLEOTIDE SEQUENCE [LARGE SCALE GENOMIC DNA]</scope>
    <source>
        <strain evidence="4 5">XV2</strain>
    </source>
</reference>
<dbReference type="AlphaFoldDB" id="A0A366KC94"/>
<dbReference type="SUPFAM" id="SSF49879">
    <property type="entry name" value="SMAD/FHA domain"/>
    <property type="match status" value="1"/>
</dbReference>
<dbReference type="Pfam" id="PF00498">
    <property type="entry name" value="FHA"/>
    <property type="match status" value="1"/>
</dbReference>
<keyword evidence="5" id="KW-1185">Reference proteome</keyword>
<sequence>MRILSWENGRSSTVSDGQRPTRQWVVTINGVEKIRLSPGQSIEIGRKPLRPLPDDGMIRLEVQDQTKSMSKRHASFIVDKSGRARLRDLGSTNGSYVVQDDGDLIRIPEDTDYALQHSAERFQFGDVLVDFALAVRPADNAGDDGQKQSDPVPDLFSYAQADDQRETVPDESNMSVDDILDMRAGEPTGVFHAEGVRSRIDALHDQVVNQRQRQAEQADPTRRPKDTQNQSADQDEQPRSGDESRNRSDSEPEPQYIDASGDSRKESDDQDAAGSQLQFQPLGAAQLEQEGRQAQTAAEARPAADDDQHRTYKPAFEPGSVFEKVSKGDFAQDEQVVEVDGMTSDDAKNSTDFSLQFEMAKHTQLLPFLAMNPSLYDDLYAWLSAQGDEDIDAALDKNEGYREYLAAAQE</sequence>
<feature type="compositionally biased region" description="Basic and acidic residues" evidence="2">
    <location>
        <begin position="236"/>
        <end position="250"/>
    </location>
</feature>
<dbReference type="InterPro" id="IPR000253">
    <property type="entry name" value="FHA_dom"/>
</dbReference>
<dbReference type="EMBL" id="PDCH01000006">
    <property type="protein sequence ID" value="RBP99365.1"/>
    <property type="molecule type" value="Genomic_DNA"/>
</dbReference>
<dbReference type="PROSITE" id="PS50006">
    <property type="entry name" value="FHA_DOMAIN"/>
    <property type="match status" value="1"/>
</dbReference>
<keyword evidence="1" id="KW-0597">Phosphoprotein</keyword>
<evidence type="ECO:0000256" key="2">
    <source>
        <dbReference type="SAM" id="MobiDB-lite"/>
    </source>
</evidence>
<dbReference type="InterPro" id="IPR008984">
    <property type="entry name" value="SMAD_FHA_dom_sf"/>
</dbReference>
<evidence type="ECO:0000256" key="1">
    <source>
        <dbReference type="ARBA" id="ARBA00022553"/>
    </source>
</evidence>
<dbReference type="Gene3D" id="2.60.200.20">
    <property type="match status" value="1"/>
</dbReference>
<feature type="region of interest" description="Disordered" evidence="2">
    <location>
        <begin position="209"/>
        <end position="274"/>
    </location>
</feature>
<feature type="compositionally biased region" description="Basic and acidic residues" evidence="2">
    <location>
        <begin position="213"/>
        <end position="226"/>
    </location>
</feature>
<protein>
    <recommendedName>
        <fullName evidence="3">FHA domain-containing protein</fullName>
    </recommendedName>
</protein>
<evidence type="ECO:0000313" key="5">
    <source>
        <dbReference type="Proteomes" id="UP000252345"/>
    </source>
</evidence>
<dbReference type="Pfam" id="PF25591">
    <property type="entry name" value="LRV_2"/>
    <property type="match status" value="1"/>
</dbReference>
<dbReference type="InterPro" id="IPR057893">
    <property type="entry name" value="LRV_2"/>
</dbReference>
<accession>A0A366KC94</accession>
<evidence type="ECO:0000313" key="4">
    <source>
        <dbReference type="EMBL" id="RBP99365.1"/>
    </source>
</evidence>
<dbReference type="CDD" id="cd00060">
    <property type="entry name" value="FHA"/>
    <property type="match status" value="1"/>
</dbReference>
<comment type="caution">
    <text evidence="4">The sequence shown here is derived from an EMBL/GenBank/DDBJ whole genome shotgun (WGS) entry which is preliminary data.</text>
</comment>
<evidence type="ECO:0000259" key="3">
    <source>
        <dbReference type="PROSITE" id="PS50006"/>
    </source>
</evidence>
<feature type="domain" description="FHA" evidence="3">
    <location>
        <begin position="42"/>
        <end position="97"/>
    </location>
</feature>
<name>A0A366KC94_9BIFI</name>